<dbReference type="Proteomes" id="UP000269374">
    <property type="component" value="Chromosome"/>
</dbReference>
<protein>
    <submittedName>
        <fullName evidence="1">Uncharacterized protein</fullName>
    </submittedName>
</protein>
<proteinExistence type="predicted"/>
<name>A0A387BE62_9LACT</name>
<dbReference type="KEGG" id="lact:D7I46_01580"/>
<sequence length="192" mass="21771">MTETAKERIYREALEEIKFNGDVALDEQKSNSEPTYQSSAGKQFDIARLALTKGDKIPASSVSTDKLSVEKLQLNTAVEALTESKALLRDMNRECDGLNKPKETLYNIIQQALEGWRREKMSKIIKCPICHEMSGLKYNVNRVYQSRCQNMECRETVTVTAPSQKAAEELLSKFEKGTAQPRTNGNQRKITY</sequence>
<dbReference type="OrthoDB" id="2243800at2"/>
<gene>
    <name evidence="1" type="ORF">D7I46_01580</name>
</gene>
<evidence type="ECO:0000313" key="2">
    <source>
        <dbReference type="Proteomes" id="UP000269374"/>
    </source>
</evidence>
<dbReference type="EMBL" id="CP032627">
    <property type="protein sequence ID" value="AYF99888.1"/>
    <property type="molecule type" value="Genomic_DNA"/>
</dbReference>
<organism evidence="1 2">
    <name type="scientific">Lactococcus allomyrinae</name>
    <dbReference type="NCBI Taxonomy" id="2419773"/>
    <lineage>
        <taxon>Bacteria</taxon>
        <taxon>Bacillati</taxon>
        <taxon>Bacillota</taxon>
        <taxon>Bacilli</taxon>
        <taxon>Lactobacillales</taxon>
        <taxon>Streptococcaceae</taxon>
        <taxon>Lactococcus</taxon>
    </lineage>
</organism>
<dbReference type="AlphaFoldDB" id="A0A387BE62"/>
<keyword evidence="2" id="KW-1185">Reference proteome</keyword>
<reference evidence="1 2" key="1">
    <citation type="submission" date="2018-09" db="EMBL/GenBank/DDBJ databases">
        <title>Genome sequencing of strain 1JSPR-7.</title>
        <authorList>
            <person name="Heo J."/>
            <person name="Kim S.-J."/>
            <person name="Kwon S.-W."/>
        </authorList>
    </citation>
    <scope>NUCLEOTIDE SEQUENCE [LARGE SCALE GENOMIC DNA]</scope>
    <source>
        <strain evidence="1 2">1JSPR-7</strain>
    </source>
</reference>
<evidence type="ECO:0000313" key="1">
    <source>
        <dbReference type="EMBL" id="AYF99888.1"/>
    </source>
</evidence>
<accession>A0A387BE62</accession>
<dbReference type="RefSeq" id="WP_120771277.1">
    <property type="nucleotide sequence ID" value="NZ_CP032627.1"/>
</dbReference>